<dbReference type="Pfam" id="PF07690">
    <property type="entry name" value="MFS_1"/>
    <property type="match status" value="1"/>
</dbReference>
<dbReference type="Gene3D" id="1.20.1250.20">
    <property type="entry name" value="MFS general substrate transporter like domains"/>
    <property type="match status" value="1"/>
</dbReference>
<dbReference type="SUPFAM" id="SSF103473">
    <property type="entry name" value="MFS general substrate transporter"/>
    <property type="match status" value="1"/>
</dbReference>
<dbReference type="PANTHER" id="PTHR19432:SF35">
    <property type="entry name" value="SOLUTE CARRIER FAMILY 45 MEMBER 3 ISOFORM X1"/>
    <property type="match status" value="1"/>
</dbReference>
<keyword evidence="3 6" id="KW-0812">Transmembrane</keyword>
<sequence>MLGKVKLNFWQILNMNVGFFGIQYSFGLQQSAVTPIYDFLGAAPDQIPILHLAGPVTGLLVQPIIGAMSDKTWSPKFGRRKPYFLIGALLCSVSLLLFPFSSSLWMAAGLLWILDAGNNTAMEPYRALIADKLIPEQQPTGFQMQSFFTGLGQVLANLSIFIFPIFIVGKTGSLPTWVYASFFLGAFCSIATILWSISKTKEIPPTDEELALMRSEKRSVLGPFVEIASAIKDMPKVMWQLALVYLFQWYALFCYWQNSSKSVALSVWNATPASNEAAYEEAVSWTALVNGWYNVVTFLVAFALVGFAKKYSPKLVHSVCLLLAAAGFLAFPHIADKNLLLFAITGFGIGWASMMGIPYLMVISNIPKERYGVYMGIINMMIVIPMIFQTLTFGYVLKNFLGNDPRNAITFAGVLLILATVATMFIQTKKSIVNE</sequence>
<evidence type="ECO:0000313" key="7">
    <source>
        <dbReference type="EMBL" id="GAL00075.1"/>
    </source>
</evidence>
<feature type="transmembrane region" description="Helical" evidence="6">
    <location>
        <begin position="83"/>
        <end position="114"/>
    </location>
</feature>
<gene>
    <name evidence="7" type="ORF">JCM19314_329</name>
</gene>
<dbReference type="GO" id="GO:0022857">
    <property type="term" value="F:transmembrane transporter activity"/>
    <property type="evidence" value="ECO:0007669"/>
    <property type="project" value="InterPro"/>
</dbReference>
<feature type="transmembrane region" description="Helical" evidence="6">
    <location>
        <begin position="315"/>
        <end position="334"/>
    </location>
</feature>
<accession>A0A090QAI2</accession>
<comment type="caution">
    <text evidence="7">The sequence shown here is derived from an EMBL/GenBank/DDBJ whole genome shotgun (WGS) entry which is preliminary data.</text>
</comment>
<name>A0A090QAI2_NONUL</name>
<keyword evidence="7" id="KW-0762">Sugar transport</keyword>
<feature type="transmembrane region" description="Helical" evidence="6">
    <location>
        <begin position="174"/>
        <end position="195"/>
    </location>
</feature>
<evidence type="ECO:0000256" key="5">
    <source>
        <dbReference type="ARBA" id="ARBA00023136"/>
    </source>
</evidence>
<protein>
    <submittedName>
        <fullName evidence="7">Sugar transporter</fullName>
    </submittedName>
</protein>
<dbReference type="InterPro" id="IPR011701">
    <property type="entry name" value="MFS"/>
</dbReference>
<dbReference type="GO" id="GO:0016020">
    <property type="term" value="C:membrane"/>
    <property type="evidence" value="ECO:0007669"/>
    <property type="project" value="UniProtKB-SubCell"/>
</dbReference>
<dbReference type="EMBL" id="BBMM01000004">
    <property type="protein sequence ID" value="GAL00075.1"/>
    <property type="molecule type" value="Genomic_DNA"/>
</dbReference>
<dbReference type="AlphaFoldDB" id="A0A090QAI2"/>
<comment type="subcellular location">
    <subcellularLocation>
        <location evidence="1">Membrane</location>
        <topology evidence="1">Multi-pass membrane protein</topology>
    </subcellularLocation>
</comment>
<evidence type="ECO:0000313" key="8">
    <source>
        <dbReference type="Proteomes" id="UP000029226"/>
    </source>
</evidence>
<feature type="transmembrane region" description="Helical" evidence="6">
    <location>
        <begin position="408"/>
        <end position="426"/>
    </location>
</feature>
<feature type="transmembrane region" description="Helical" evidence="6">
    <location>
        <begin position="291"/>
        <end position="308"/>
    </location>
</feature>
<organism evidence="7 8">
    <name type="scientific">Nonlabens ulvanivorans</name>
    <name type="common">Persicivirga ulvanivorans</name>
    <dbReference type="NCBI Taxonomy" id="906888"/>
    <lineage>
        <taxon>Bacteria</taxon>
        <taxon>Pseudomonadati</taxon>
        <taxon>Bacteroidota</taxon>
        <taxon>Flavobacteriia</taxon>
        <taxon>Flavobacteriales</taxon>
        <taxon>Flavobacteriaceae</taxon>
        <taxon>Nonlabens</taxon>
    </lineage>
</organism>
<feature type="transmembrane region" description="Helical" evidence="6">
    <location>
        <begin position="340"/>
        <end position="361"/>
    </location>
</feature>
<proteinExistence type="predicted"/>
<feature type="transmembrane region" description="Helical" evidence="6">
    <location>
        <begin position="147"/>
        <end position="168"/>
    </location>
</feature>
<reference evidence="7 8" key="1">
    <citation type="journal article" date="2014" name="Genome Announc.">
        <title>Draft Genome Sequences of Marine Flavobacterium Nonlabens Strains NR17, NR24, NR27, NR32, NR33, and Ara13.</title>
        <authorList>
            <person name="Nakanishi M."/>
            <person name="Meirelles P."/>
            <person name="Suzuki R."/>
            <person name="Takatani N."/>
            <person name="Mino S."/>
            <person name="Suda W."/>
            <person name="Oshima K."/>
            <person name="Hattori M."/>
            <person name="Ohkuma M."/>
            <person name="Hosokawa M."/>
            <person name="Miyashita K."/>
            <person name="Thompson F.L."/>
            <person name="Niwa A."/>
            <person name="Sawabe T."/>
            <person name="Sawabe T."/>
        </authorList>
    </citation>
    <scope>NUCLEOTIDE SEQUENCE [LARGE SCALE GENOMIC DNA]</scope>
    <source>
        <strain evidence="8">JCM19314</strain>
    </source>
</reference>
<feature type="transmembrane region" description="Helical" evidence="6">
    <location>
        <begin position="373"/>
        <end position="396"/>
    </location>
</feature>
<evidence type="ECO:0000256" key="1">
    <source>
        <dbReference type="ARBA" id="ARBA00004141"/>
    </source>
</evidence>
<dbReference type="RefSeq" id="WP_042247211.1">
    <property type="nucleotide sequence ID" value="NZ_CP138994.1"/>
</dbReference>
<dbReference type="Proteomes" id="UP000029226">
    <property type="component" value="Unassembled WGS sequence"/>
</dbReference>
<keyword evidence="4 6" id="KW-1133">Transmembrane helix</keyword>
<dbReference type="InterPro" id="IPR036259">
    <property type="entry name" value="MFS_trans_sf"/>
</dbReference>
<evidence type="ECO:0000256" key="3">
    <source>
        <dbReference type="ARBA" id="ARBA00022692"/>
    </source>
</evidence>
<keyword evidence="2" id="KW-0813">Transport</keyword>
<dbReference type="PANTHER" id="PTHR19432">
    <property type="entry name" value="SUGAR TRANSPORTER"/>
    <property type="match status" value="1"/>
</dbReference>
<evidence type="ECO:0000256" key="2">
    <source>
        <dbReference type="ARBA" id="ARBA00022448"/>
    </source>
</evidence>
<evidence type="ECO:0000256" key="4">
    <source>
        <dbReference type="ARBA" id="ARBA00022989"/>
    </source>
</evidence>
<keyword evidence="5 6" id="KW-0472">Membrane</keyword>
<evidence type="ECO:0000256" key="6">
    <source>
        <dbReference type="SAM" id="Phobius"/>
    </source>
</evidence>